<evidence type="ECO:0000313" key="4">
    <source>
        <dbReference type="Proteomes" id="UP000503447"/>
    </source>
</evidence>
<feature type="transmembrane region" description="Helical" evidence="2">
    <location>
        <begin position="90"/>
        <end position="110"/>
    </location>
</feature>
<dbReference type="KEGG" id="ftj:FTUN_8680"/>
<accession>A0A6M5Z631</accession>
<dbReference type="Gene3D" id="1.25.40.10">
    <property type="entry name" value="Tetratricopeptide repeat domain"/>
    <property type="match status" value="2"/>
</dbReference>
<dbReference type="RefSeq" id="WP_171475669.1">
    <property type="nucleotide sequence ID" value="NZ_CP053452.2"/>
</dbReference>
<keyword evidence="2" id="KW-0812">Transmembrane</keyword>
<evidence type="ECO:0000313" key="3">
    <source>
        <dbReference type="EMBL" id="QJX01042.1"/>
    </source>
</evidence>
<evidence type="ECO:0000256" key="1">
    <source>
        <dbReference type="SAM" id="MobiDB-lite"/>
    </source>
</evidence>
<keyword evidence="4" id="KW-1185">Reference proteome</keyword>
<feature type="region of interest" description="Disordered" evidence="1">
    <location>
        <begin position="534"/>
        <end position="558"/>
    </location>
</feature>
<evidence type="ECO:0000256" key="2">
    <source>
        <dbReference type="SAM" id="Phobius"/>
    </source>
</evidence>
<protein>
    <recommendedName>
        <fullName evidence="5">Tetratricopeptide repeat protein</fullName>
    </recommendedName>
</protein>
<dbReference type="InterPro" id="IPR011990">
    <property type="entry name" value="TPR-like_helical_dom_sf"/>
</dbReference>
<evidence type="ECO:0008006" key="5">
    <source>
        <dbReference type="Google" id="ProtNLM"/>
    </source>
</evidence>
<feature type="region of interest" description="Disordered" evidence="1">
    <location>
        <begin position="1"/>
        <end position="30"/>
    </location>
</feature>
<organism evidence="3 4">
    <name type="scientific">Frigoriglobus tundricola</name>
    <dbReference type="NCBI Taxonomy" id="2774151"/>
    <lineage>
        <taxon>Bacteria</taxon>
        <taxon>Pseudomonadati</taxon>
        <taxon>Planctomycetota</taxon>
        <taxon>Planctomycetia</taxon>
        <taxon>Gemmatales</taxon>
        <taxon>Gemmataceae</taxon>
        <taxon>Frigoriglobus</taxon>
    </lineage>
</organism>
<keyword evidence="2" id="KW-1133">Transmembrane helix</keyword>
<keyword evidence="2" id="KW-0472">Membrane</keyword>
<feature type="compositionally biased region" description="Basic and acidic residues" evidence="1">
    <location>
        <begin position="548"/>
        <end position="558"/>
    </location>
</feature>
<sequence>MADEPVPLTTRFPKLQPGRRPGSVGAPNGFGTKLLGRRDYDEETGTYVLTHFAIALHIPIWALGAYRVVDAEGGGWFCLGREPLTWRARGLNAFLILAILGAVTGVWWSVHTGSPEYAAGQKLKQAERAAAAGNGGESARLCREVMDSKTSKAGEARRHLAGLIEDPPGAPGEAAAVYEVAVELHRDNRCPVTDLFEKGKVLAVQYAASDPTAALNLLEVIAPYAPAAADELAVRIDLLEKLFARSPDDPAVASRLAAAFEDRGDRDRCEKLLTPFECRLGTLDGAAILGRIYAARGMHDRAYVLLAPFVADRLPALRRAEQAYTDRIKSVQDAVVNELKSGKAPGFDYDRAKGLPEAERDALVNAYLSDRLKDDPALREGRRKLVAERGVIAAVLDLGMVQLQRAQTMADPAARRAELSAAEKTFLSVGGFVGKTDEYRLSLGQVYYWLGRQADGKKQFDELLADRANSTEATLLVARTLREVGDNTAARQLAEQAYNREADTAKKHAAARMRSVLYVDTDDEILWLSRSDPNSRDVQASLSTARGQKAEADGKDTEAADHFRQSIATYDKLPEGDAVLNNAALAHFALFRITLEPEEFTRGMDKLDRAIALNPKSSISLLNGASILVEAAARETVGKAIDFRPLKSPSAWEGVAYLYRTPAERSTVTDGFARHPGAVKARAYSEKLLLLAPKRDDGYQLLGALCEQTADLDGLKAVADRAAKADLDHGDAARKYKEYLTGESDGKRVGEARTQVSRTQAAVAAARPIGGPTFAMAVGRYVRAKTVAWALGQPVDADELVTLAEEAHATPSAGSESTLTAALGLRAHLALAREDKAYAARAERTKRSFGTSLLYFVLAGDGPTRAAGAKNADVKRLAALAEESFRRDPESAHATEWVVLRAVGSELAKPVGERAKNSERARAHRTLERATTPHAAATALGEYWQLLLDGKDAEAKKLIASLAARGVPVP</sequence>
<dbReference type="Proteomes" id="UP000503447">
    <property type="component" value="Chromosome"/>
</dbReference>
<feature type="compositionally biased region" description="Polar residues" evidence="1">
    <location>
        <begin position="536"/>
        <end position="546"/>
    </location>
</feature>
<dbReference type="SUPFAM" id="SSF48452">
    <property type="entry name" value="TPR-like"/>
    <property type="match status" value="2"/>
</dbReference>
<feature type="transmembrane region" description="Helical" evidence="2">
    <location>
        <begin position="47"/>
        <end position="69"/>
    </location>
</feature>
<reference evidence="4" key="1">
    <citation type="submission" date="2020-05" db="EMBL/GenBank/DDBJ databases">
        <title>Frigoriglobus tundricola gen. nov., sp. nov., a psychrotolerant cellulolytic planctomycete of the family Gemmataceae with two divergent copies of 16S rRNA gene.</title>
        <authorList>
            <person name="Kulichevskaya I.S."/>
            <person name="Ivanova A.A."/>
            <person name="Naumoff D.G."/>
            <person name="Beletsky A.V."/>
            <person name="Rijpstra W.I.C."/>
            <person name="Sinninghe Damste J.S."/>
            <person name="Mardanov A.V."/>
            <person name="Ravin N.V."/>
            <person name="Dedysh S.N."/>
        </authorList>
    </citation>
    <scope>NUCLEOTIDE SEQUENCE [LARGE SCALE GENOMIC DNA]</scope>
    <source>
        <strain evidence="4">PL17</strain>
    </source>
</reference>
<proteinExistence type="predicted"/>
<gene>
    <name evidence="3" type="ORF">FTUN_8680</name>
</gene>
<dbReference type="AlphaFoldDB" id="A0A6M5Z631"/>
<dbReference type="EMBL" id="CP053452">
    <property type="protein sequence ID" value="QJX01042.1"/>
    <property type="molecule type" value="Genomic_DNA"/>
</dbReference>
<name>A0A6M5Z631_9BACT</name>